<name>A0A066RVI7_9GAMM</name>
<evidence type="ECO:0000313" key="2">
    <source>
        <dbReference type="Proteomes" id="UP000027192"/>
    </source>
</evidence>
<evidence type="ECO:0000313" key="1">
    <source>
        <dbReference type="EMBL" id="KDM93111.1"/>
    </source>
</evidence>
<comment type="caution">
    <text evidence="1">The sequence shown here is derived from an EMBL/GenBank/DDBJ whole genome shotgun (WGS) entry which is preliminary data.</text>
</comment>
<protein>
    <submittedName>
        <fullName evidence="1">Uncharacterized protein</fullName>
    </submittedName>
</protein>
<dbReference type="EMBL" id="JMIB01000004">
    <property type="protein sequence ID" value="KDM93111.1"/>
    <property type="molecule type" value="Genomic_DNA"/>
</dbReference>
<dbReference type="STRING" id="1654360.EA58_02665"/>
<sequence>MKMSENNHIHPRSDEAVGTDIPAELLAQLYLQREDLYQQELSRIAGIDTPEAMNAELGRWLEEVRHPDAMTSEDPVCFDYENRFDQRFMGHEIRQFVRTMDNTQLKQLHLKKPKTYGSAIPSCLFDQAKTLHAWDALAIYLKAQIRWYQDNEIEQAFYHDELPYGHYAAGMLAEVHSRYIPLYVEYLKALPLMTEYEGTGEQIDALFQHYWDNQDEIDGGFEAFLPVLKARLTFARGDLWEESFCEWCETGMREWLDDHSAIKQALCEQVQAELTALDVDQDDIESTIDLIAHTD</sequence>
<reference evidence="1 2" key="1">
    <citation type="submission" date="2014-04" db="EMBL/GenBank/DDBJ databases">
        <title>Draft genome sequence of Photobacterium halotolerans S2753: a solonamide, ngercheumicin and holomycin producer.</title>
        <authorList>
            <person name="Machado H.R."/>
            <person name="Gram L."/>
        </authorList>
    </citation>
    <scope>NUCLEOTIDE SEQUENCE [LARGE SCALE GENOMIC DNA]</scope>
    <source>
        <strain evidence="1 2">S2753</strain>
    </source>
</reference>
<gene>
    <name evidence="1" type="ORF">EA58_02665</name>
</gene>
<proteinExistence type="predicted"/>
<keyword evidence="2" id="KW-1185">Reference proteome</keyword>
<dbReference type="AlphaFoldDB" id="A0A066RVI7"/>
<dbReference type="Proteomes" id="UP000027192">
    <property type="component" value="Unassembled WGS sequence"/>
</dbReference>
<organism evidence="1 2">
    <name type="scientific">Photobacterium galatheae</name>
    <dbReference type="NCBI Taxonomy" id="1654360"/>
    <lineage>
        <taxon>Bacteria</taxon>
        <taxon>Pseudomonadati</taxon>
        <taxon>Pseudomonadota</taxon>
        <taxon>Gammaproteobacteria</taxon>
        <taxon>Vibrionales</taxon>
        <taxon>Vibrionaceae</taxon>
        <taxon>Photobacterium</taxon>
    </lineage>
</organism>
<accession>A0A066RVI7</accession>